<dbReference type="Gene3D" id="3.40.50.300">
    <property type="entry name" value="P-loop containing nucleotide triphosphate hydrolases"/>
    <property type="match status" value="1"/>
</dbReference>
<dbReference type="InterPro" id="IPR017261">
    <property type="entry name" value="DNA_mismatch_repair_MutS/MSH"/>
</dbReference>
<keyword evidence="1" id="KW-0547">Nucleotide-binding</keyword>
<accession>A0A3Q7X3B6</accession>
<evidence type="ECO:0000256" key="3">
    <source>
        <dbReference type="ARBA" id="ARBA00022840"/>
    </source>
</evidence>
<evidence type="ECO:0000256" key="5">
    <source>
        <dbReference type="SAM" id="MobiDB-lite"/>
    </source>
</evidence>
<dbReference type="RefSeq" id="XP_027188224.1">
    <property type="nucleotide sequence ID" value="XM_027332423.1"/>
</dbReference>
<proteinExistence type="predicted"/>
<dbReference type="PIRSF" id="PIRSF037677">
    <property type="entry name" value="DNA_mis_repair_Msh6"/>
    <property type="match status" value="1"/>
</dbReference>
<name>A0A3Q7X3B6_CICAR</name>
<keyword evidence="3" id="KW-0067">ATP-binding</keyword>
<keyword evidence="7" id="KW-1185">Reference proteome</keyword>
<organism evidence="7 8">
    <name type="scientific">Cicer arietinum</name>
    <name type="common">Chickpea</name>
    <name type="synonym">Garbanzo</name>
    <dbReference type="NCBI Taxonomy" id="3827"/>
    <lineage>
        <taxon>Eukaryota</taxon>
        <taxon>Viridiplantae</taxon>
        <taxon>Streptophyta</taxon>
        <taxon>Embryophyta</taxon>
        <taxon>Tracheophyta</taxon>
        <taxon>Spermatophyta</taxon>
        <taxon>Magnoliopsida</taxon>
        <taxon>eudicotyledons</taxon>
        <taxon>Gunneridae</taxon>
        <taxon>Pentapetalae</taxon>
        <taxon>rosids</taxon>
        <taxon>fabids</taxon>
        <taxon>Fabales</taxon>
        <taxon>Fabaceae</taxon>
        <taxon>Papilionoideae</taxon>
        <taxon>50 kb inversion clade</taxon>
        <taxon>NPAAA clade</taxon>
        <taxon>Hologalegina</taxon>
        <taxon>IRL clade</taxon>
        <taxon>Cicereae</taxon>
        <taxon>Cicer</taxon>
    </lineage>
</organism>
<keyword evidence="2" id="KW-0227">DNA damage</keyword>
<dbReference type="KEGG" id="cam:101502420"/>
<reference evidence="7" key="1">
    <citation type="journal article" date="2013" name="Nat. Biotechnol.">
        <title>Draft genome sequence of chickpea (Cicer arietinum) provides a resource for trait improvement.</title>
        <authorList>
            <person name="Varshney R.K."/>
            <person name="Song C."/>
            <person name="Saxena R.K."/>
            <person name="Azam S."/>
            <person name="Yu S."/>
            <person name="Sharpe A.G."/>
            <person name="Cannon S."/>
            <person name="Baek J."/>
            <person name="Rosen B.D."/>
            <person name="Tar'an B."/>
            <person name="Millan T."/>
            <person name="Zhang X."/>
            <person name="Ramsay L.D."/>
            <person name="Iwata A."/>
            <person name="Wang Y."/>
            <person name="Nelson W."/>
            <person name="Farmer A.D."/>
            <person name="Gaur P.M."/>
            <person name="Soderlund C."/>
            <person name="Penmetsa R.V."/>
            <person name="Xu C."/>
            <person name="Bharti A.K."/>
            <person name="He W."/>
            <person name="Winter P."/>
            <person name="Zhao S."/>
            <person name="Hane J.K."/>
            <person name="Carrasquilla-Garcia N."/>
            <person name="Condie J.A."/>
            <person name="Upadhyaya H.D."/>
            <person name="Luo M.C."/>
            <person name="Thudi M."/>
            <person name="Gowda C.L."/>
            <person name="Singh N.P."/>
            <person name="Lichtenzveig J."/>
            <person name="Gali K.K."/>
            <person name="Rubio J."/>
            <person name="Nadarajan N."/>
            <person name="Dolezel J."/>
            <person name="Bansal K.C."/>
            <person name="Xu X."/>
            <person name="Edwards D."/>
            <person name="Zhang G."/>
            <person name="Kahl G."/>
            <person name="Gil J."/>
            <person name="Singh K.B."/>
            <person name="Datta S.K."/>
            <person name="Jackson S.A."/>
            <person name="Wang J."/>
            <person name="Cook D.R."/>
        </authorList>
    </citation>
    <scope>NUCLEOTIDE SEQUENCE [LARGE SCALE GENOMIC DNA]</scope>
    <source>
        <strain evidence="7">cv. CDC Frontier</strain>
    </source>
</reference>
<dbReference type="FunFam" id="3.40.50.300:FF:001188">
    <property type="entry name" value="DNA mismatch repair protein"/>
    <property type="match status" value="1"/>
</dbReference>
<evidence type="ECO:0000313" key="8">
    <source>
        <dbReference type="RefSeq" id="XP_027188224.1"/>
    </source>
</evidence>
<dbReference type="GeneID" id="101502420"/>
<dbReference type="PANTHER" id="PTHR48448:SF1">
    <property type="entry name" value="MUTL PROTEIN ISOFORM 1"/>
    <property type="match status" value="1"/>
</dbReference>
<dbReference type="GO" id="GO:0006298">
    <property type="term" value="P:mismatch repair"/>
    <property type="evidence" value="ECO:0007669"/>
    <property type="project" value="InterPro"/>
</dbReference>
<dbReference type="InterPro" id="IPR016151">
    <property type="entry name" value="DNA_mismatch_repair_MutS_N"/>
</dbReference>
<dbReference type="InterPro" id="IPR007695">
    <property type="entry name" value="DNA_mismatch_repair_MutS-lik_N"/>
</dbReference>
<feature type="region of interest" description="Disordered" evidence="5">
    <location>
        <begin position="1"/>
        <end position="27"/>
    </location>
</feature>
<sequence>MTDKVRNRNLSLDLGPPTMPSQGDDGASELQQLPIIHIEENEDEVIESSVTSIDQTMITKLLASNVLDDKDLSHILWWNEKLQMCKKPSTVHLIERLDYSNLLGMDCNLKNGSLKEGILYSEMLQFKSKFPRQILLCRVGDFYEAVGIDACILVEYAALNPFGGLRTDSIPRAGFPVVNLRQTLDDLTHNGYSVVSAAIQWCIVEEVQGPAQAQSTKRRFVSGHAHPGNPYVYGLVGVDHDLDFPEPMPVVGISHSSRGYCINMVLEIMKTYSSEDCLTEYAVVTKLRTCRYHHLFLHTSLSRNSHGTSIRGKFGEGGLLLGECRSRHFEWFDGNPISDLFVKVKELYGLDHDVMFRNVTVSSGNRAQPLTLGTCTQIGVIPTDGIPSLLEVLLLPHCTGLPILYVRDLLLNPPSYEIASKIQATCKLLSSVTCSIPEFTCVSSAKIVKLLEWKEANHIELCRIKNVVDEILHMNRTPELKKIVEHLIGPTWVATGLEIDFKTLVAGCEIASGKIDKIISLDCNEDQKVSSFKAIPGEFFEDMESEWKGRVKAIHINDVLTSVDEAAKALHLAVTEVFAAVVFGLKAFVRYHNVEIFYCREQKAVWFKIPFHWFLTTLSIGSPGEEHIELLKYAVDSKGRKVGDELFTTGMVEDALSRYHEANAKAKARVLELLRGLSAELQSHINIIVFSSTLVVITKALYAHDGKPLDKNCEMKIVGLLPYWFNMAEGGAVHNTVDMQSLFLLTGANGGGKSSLIRSICAAALLGICGLMVPVESALIPYFDSIMLHTKSYDSPADHKSSFQVEMSELRSIITRTTKRSLVLVDEICRGTEDAEWICIAGSIIETLDSIGCLGIVSTKLHKIFTLPLNIKNAVHKAMGTTCIDGRTKPTWKLTDGICTESITFETVKREGIPMNVVKRAEDIFHIMQGNCRLSDKSVSCVDD</sequence>
<reference evidence="8" key="2">
    <citation type="submission" date="2025-08" db="UniProtKB">
        <authorList>
            <consortium name="RefSeq"/>
        </authorList>
    </citation>
    <scope>IDENTIFICATION</scope>
    <source>
        <tissue evidence="8">Etiolated seedlings</tissue>
    </source>
</reference>
<dbReference type="SUPFAM" id="SSF55271">
    <property type="entry name" value="DNA repair protein MutS, domain I"/>
    <property type="match status" value="1"/>
</dbReference>
<keyword evidence="4" id="KW-0238">DNA-binding</keyword>
<dbReference type="SMART" id="SM00534">
    <property type="entry name" value="MUTSac"/>
    <property type="match status" value="1"/>
</dbReference>
<feature type="domain" description="DNA mismatch repair proteins mutS family" evidence="6">
    <location>
        <begin position="740"/>
        <end position="926"/>
    </location>
</feature>
<dbReference type="STRING" id="3827.A0A3Q7X3B6"/>
<dbReference type="InterPro" id="IPR000432">
    <property type="entry name" value="DNA_mismatch_repair_MutS_C"/>
</dbReference>
<protein>
    <submittedName>
        <fullName evidence="8">DNA mismatch repair protein MSH1, mitochondrial-like isoform X1</fullName>
    </submittedName>
</protein>
<dbReference type="InterPro" id="IPR027417">
    <property type="entry name" value="P-loop_NTPase"/>
</dbReference>
<evidence type="ECO:0000256" key="1">
    <source>
        <dbReference type="ARBA" id="ARBA00022741"/>
    </source>
</evidence>
<dbReference type="Pfam" id="PF01624">
    <property type="entry name" value="MutS_I"/>
    <property type="match status" value="1"/>
</dbReference>
<dbReference type="PANTHER" id="PTHR48448">
    <property type="entry name" value="MUTL PROTEIN ISOFORM 1"/>
    <property type="match status" value="1"/>
</dbReference>
<evidence type="ECO:0000256" key="2">
    <source>
        <dbReference type="ARBA" id="ARBA00022763"/>
    </source>
</evidence>
<dbReference type="OrthoDB" id="10252754at2759"/>
<gene>
    <name evidence="8" type="primary">LOC101502420</name>
</gene>
<dbReference type="GO" id="GO:0005524">
    <property type="term" value="F:ATP binding"/>
    <property type="evidence" value="ECO:0007669"/>
    <property type="project" value="UniProtKB-KW"/>
</dbReference>
<dbReference type="InterPro" id="IPR053276">
    <property type="entry name" value="MtDNA_mismatch_repair_MutS"/>
</dbReference>
<dbReference type="AlphaFoldDB" id="A0A3Q7X3B6"/>
<dbReference type="Pfam" id="PF00488">
    <property type="entry name" value="MutS_V"/>
    <property type="match status" value="1"/>
</dbReference>
<evidence type="ECO:0000256" key="4">
    <source>
        <dbReference type="ARBA" id="ARBA00023125"/>
    </source>
</evidence>
<dbReference type="SUPFAM" id="SSF52540">
    <property type="entry name" value="P-loop containing nucleoside triphosphate hydrolases"/>
    <property type="match status" value="1"/>
</dbReference>
<evidence type="ECO:0000259" key="6">
    <source>
        <dbReference type="SMART" id="SM00534"/>
    </source>
</evidence>
<dbReference type="Gene3D" id="3.40.1170.10">
    <property type="entry name" value="DNA repair protein MutS, domain I"/>
    <property type="match status" value="1"/>
</dbReference>
<dbReference type="Proteomes" id="UP000087171">
    <property type="component" value="Chromosome Ca3"/>
</dbReference>
<evidence type="ECO:0000313" key="7">
    <source>
        <dbReference type="Proteomes" id="UP000087171"/>
    </source>
</evidence>
<dbReference type="GO" id="GO:0030983">
    <property type="term" value="F:mismatched DNA binding"/>
    <property type="evidence" value="ECO:0007669"/>
    <property type="project" value="InterPro"/>
</dbReference>